<feature type="region of interest" description="Disordered" evidence="1">
    <location>
        <begin position="1"/>
        <end position="119"/>
    </location>
</feature>
<evidence type="ECO:0000313" key="3">
    <source>
        <dbReference type="Proteomes" id="UP001176941"/>
    </source>
</evidence>
<proteinExistence type="predicted"/>
<sequence length="119" mass="12686">MRAHAEEEREQSANFQGRAYLAWPGHREEHKLDPGSAARPGNSQGIGAGGRRAGREEGVLGRRRRPARRAVRPAYPERGGAGPRPEEQEEERSESSPGALRDRVPGSGGGGRGSAPAGE</sequence>
<gene>
    <name evidence="2" type="ORF">MRATA1EN1_LOCUS1012</name>
</gene>
<accession>A0ABN8XRM3</accession>
<feature type="compositionally biased region" description="Basic and acidic residues" evidence="1">
    <location>
        <begin position="1"/>
        <end position="11"/>
    </location>
</feature>
<dbReference type="EMBL" id="OX459937">
    <property type="protein sequence ID" value="CAI9152050.1"/>
    <property type="molecule type" value="Genomic_DNA"/>
</dbReference>
<keyword evidence="3" id="KW-1185">Reference proteome</keyword>
<evidence type="ECO:0000313" key="2">
    <source>
        <dbReference type="EMBL" id="CAI9152050.1"/>
    </source>
</evidence>
<dbReference type="Proteomes" id="UP001176941">
    <property type="component" value="Chromosome 1"/>
</dbReference>
<feature type="compositionally biased region" description="Basic residues" evidence="1">
    <location>
        <begin position="61"/>
        <end position="71"/>
    </location>
</feature>
<reference evidence="2" key="1">
    <citation type="submission" date="2023-04" db="EMBL/GenBank/DDBJ databases">
        <authorList>
            <consortium name="ELIXIR-Norway"/>
        </authorList>
    </citation>
    <scope>NUCLEOTIDE SEQUENCE [LARGE SCALE GENOMIC DNA]</scope>
</reference>
<evidence type="ECO:0000256" key="1">
    <source>
        <dbReference type="SAM" id="MobiDB-lite"/>
    </source>
</evidence>
<organism evidence="2 3">
    <name type="scientific">Rangifer tarandus platyrhynchus</name>
    <name type="common">Svalbard reindeer</name>
    <dbReference type="NCBI Taxonomy" id="3082113"/>
    <lineage>
        <taxon>Eukaryota</taxon>
        <taxon>Metazoa</taxon>
        <taxon>Chordata</taxon>
        <taxon>Craniata</taxon>
        <taxon>Vertebrata</taxon>
        <taxon>Euteleostomi</taxon>
        <taxon>Mammalia</taxon>
        <taxon>Eutheria</taxon>
        <taxon>Laurasiatheria</taxon>
        <taxon>Artiodactyla</taxon>
        <taxon>Ruminantia</taxon>
        <taxon>Pecora</taxon>
        <taxon>Cervidae</taxon>
        <taxon>Odocoileinae</taxon>
        <taxon>Rangifer</taxon>
    </lineage>
</organism>
<protein>
    <submittedName>
        <fullName evidence="2">Uncharacterized protein</fullName>
    </submittedName>
</protein>
<name>A0ABN8XRM3_RANTA</name>